<dbReference type="GO" id="GO:0051539">
    <property type="term" value="F:4 iron, 4 sulfur cluster binding"/>
    <property type="evidence" value="ECO:0007669"/>
    <property type="project" value="UniProtKB-KW"/>
</dbReference>
<name>A0A1S2CZQ3_AERSO</name>
<dbReference type="GeneID" id="58922924"/>
<keyword evidence="3" id="KW-0949">S-adenosyl-L-methionine</keyword>
<dbReference type="Proteomes" id="UP000179934">
    <property type="component" value="Unassembled WGS sequence"/>
</dbReference>
<keyword evidence="7" id="KW-0051">Antiviral defense</keyword>
<reference evidence="10 11" key="1">
    <citation type="submission" date="2016-09" db="EMBL/GenBank/DDBJ databases">
        <title>Draft Genome Sequence of Aeromonas sobria Strain 08005, Isolated from Sick Rana catesbeiana.</title>
        <authorList>
            <person name="Yang Q."/>
        </authorList>
    </citation>
    <scope>NUCLEOTIDE SEQUENCE [LARGE SCALE GENOMIC DNA]</scope>
    <source>
        <strain evidence="10 11">08005</strain>
    </source>
</reference>
<keyword evidence="6" id="KW-0411">Iron-sulfur</keyword>
<dbReference type="SFLD" id="SFLDG01067">
    <property type="entry name" value="SPASM/twitch_domain_containing"/>
    <property type="match status" value="1"/>
</dbReference>
<dbReference type="SUPFAM" id="SSF102114">
    <property type="entry name" value="Radical SAM enzymes"/>
    <property type="match status" value="1"/>
</dbReference>
<dbReference type="Gene3D" id="3.20.20.70">
    <property type="entry name" value="Aldolase class I"/>
    <property type="match status" value="1"/>
</dbReference>
<accession>A0A1S2CZQ3</accession>
<evidence type="ECO:0000256" key="7">
    <source>
        <dbReference type="ARBA" id="ARBA00023118"/>
    </source>
</evidence>
<dbReference type="GO" id="GO:0051607">
    <property type="term" value="P:defense response to virus"/>
    <property type="evidence" value="ECO:0007669"/>
    <property type="project" value="UniProtKB-KW"/>
</dbReference>
<dbReference type="RefSeq" id="WP_042021665.1">
    <property type="nucleotide sequence ID" value="NZ_CDBW01000028.1"/>
</dbReference>
<evidence type="ECO:0000256" key="1">
    <source>
        <dbReference type="ARBA" id="ARBA00001966"/>
    </source>
</evidence>
<dbReference type="Pfam" id="PF04055">
    <property type="entry name" value="Radical_SAM"/>
    <property type="match status" value="1"/>
</dbReference>
<dbReference type="EMBL" id="MKFU01000010">
    <property type="protein sequence ID" value="OHY93609.1"/>
    <property type="molecule type" value="Genomic_DNA"/>
</dbReference>
<evidence type="ECO:0000256" key="5">
    <source>
        <dbReference type="ARBA" id="ARBA00023004"/>
    </source>
</evidence>
<comment type="caution">
    <text evidence="10">The sequence shown here is derived from an EMBL/GenBank/DDBJ whole genome shotgun (WGS) entry which is preliminary data.</text>
</comment>
<evidence type="ECO:0000256" key="2">
    <source>
        <dbReference type="ARBA" id="ARBA00022485"/>
    </source>
</evidence>
<dbReference type="SFLD" id="SFLDG01088">
    <property type="entry name" value="antiviral_proteins"/>
    <property type="match status" value="1"/>
</dbReference>
<dbReference type="PANTHER" id="PTHR21339">
    <property type="entry name" value="RADICAL S-ADENOSYL METHIONINE DOMAIN-CONTAINING PROTEIN 2"/>
    <property type="match status" value="1"/>
</dbReference>
<dbReference type="STRING" id="646.BJD16_12520"/>
<keyword evidence="4" id="KW-0479">Metal-binding</keyword>
<dbReference type="SFLD" id="SFLDS00029">
    <property type="entry name" value="Radical_SAM"/>
    <property type="match status" value="1"/>
</dbReference>
<gene>
    <name evidence="10" type="ORF">BJD16_12520</name>
</gene>
<dbReference type="AlphaFoldDB" id="A0A1S2CZQ3"/>
<evidence type="ECO:0000256" key="4">
    <source>
        <dbReference type="ARBA" id="ARBA00022723"/>
    </source>
</evidence>
<dbReference type="InterPro" id="IPR007197">
    <property type="entry name" value="rSAM"/>
</dbReference>
<dbReference type="GO" id="GO:0046872">
    <property type="term" value="F:metal ion binding"/>
    <property type="evidence" value="ECO:0007669"/>
    <property type="project" value="UniProtKB-KW"/>
</dbReference>
<dbReference type="GO" id="GO:0003824">
    <property type="term" value="F:catalytic activity"/>
    <property type="evidence" value="ECO:0007669"/>
    <property type="project" value="InterPro"/>
</dbReference>
<organism evidence="10 11">
    <name type="scientific">Aeromonas sobria</name>
    <dbReference type="NCBI Taxonomy" id="646"/>
    <lineage>
        <taxon>Bacteria</taxon>
        <taxon>Pseudomonadati</taxon>
        <taxon>Pseudomonadota</taxon>
        <taxon>Gammaproteobacteria</taxon>
        <taxon>Aeromonadales</taxon>
        <taxon>Aeromonadaceae</taxon>
        <taxon>Aeromonas</taxon>
    </lineage>
</organism>
<evidence type="ECO:0000313" key="11">
    <source>
        <dbReference type="Proteomes" id="UP000179934"/>
    </source>
</evidence>
<evidence type="ECO:0000256" key="6">
    <source>
        <dbReference type="ARBA" id="ARBA00023014"/>
    </source>
</evidence>
<dbReference type="NCBIfam" id="NF038283">
    <property type="entry name" value="viperin_w_prok"/>
    <property type="match status" value="1"/>
</dbReference>
<proteinExistence type="predicted"/>
<keyword evidence="5" id="KW-0408">Iron</keyword>
<dbReference type="OrthoDB" id="9792276at2"/>
<evidence type="ECO:0000256" key="8">
    <source>
        <dbReference type="ARBA" id="ARBA00039667"/>
    </source>
</evidence>
<evidence type="ECO:0000256" key="3">
    <source>
        <dbReference type="ARBA" id="ARBA00022691"/>
    </source>
</evidence>
<evidence type="ECO:0000259" key="9">
    <source>
        <dbReference type="PROSITE" id="PS51918"/>
    </source>
</evidence>
<dbReference type="InterPro" id="IPR058240">
    <property type="entry name" value="rSAM_sf"/>
</dbReference>
<comment type="cofactor">
    <cofactor evidence="1">
        <name>[4Fe-4S] cluster</name>
        <dbReference type="ChEBI" id="CHEBI:49883"/>
    </cofactor>
</comment>
<protein>
    <recommendedName>
        <fullName evidence="8">S-adenosylmethionine-dependent nucleotide dehydratase</fullName>
    </recommendedName>
</protein>
<dbReference type="CDD" id="cd01335">
    <property type="entry name" value="Radical_SAM"/>
    <property type="match status" value="1"/>
</dbReference>
<sequence length="307" mass="34671">MSLPVQIVINWHLTEACNYRCHYCYATWNKMTCQRELIRDPERTARFLAEMYHFFRPENRANPLAGQLEWRSIRLNLAGGEPLLHAGKLPSIVTQARDLGFEVSLITNGSYLNDGLLNSLAPQLVWLGISIDSASAANNHTIGRVDCLGRQLDLNELVASLDMARQLNPDLRIKLNTVVNQLNHHEELGALIVSLAPDKWKVLRMLPVVSQHLAVNDEQFAAFVSRHNAFSQILCIEDNLDMHESYLMVDPYGRFFQNTPLLPAAGQGYTYSRPILEVGAGMAFSEMSFDHKRFCARYIQTNTDVGA</sequence>
<keyword evidence="2" id="KW-0004">4Fe-4S</keyword>
<feature type="domain" description="Radical SAM core" evidence="9">
    <location>
        <begin position="3"/>
        <end position="244"/>
    </location>
</feature>
<dbReference type="PROSITE" id="PS51918">
    <property type="entry name" value="RADICAL_SAM"/>
    <property type="match status" value="1"/>
</dbReference>
<evidence type="ECO:0000313" key="10">
    <source>
        <dbReference type="EMBL" id="OHY93609.1"/>
    </source>
</evidence>
<dbReference type="PANTHER" id="PTHR21339:SF0">
    <property type="entry name" value="S-ADENOSYLMETHIONINE-DEPENDENT NUCLEOTIDE DEHYDRATASE RSAD2"/>
    <property type="match status" value="1"/>
</dbReference>
<dbReference type="InterPro" id="IPR051196">
    <property type="entry name" value="RSAD2/Viperin_antiviral"/>
</dbReference>
<dbReference type="InterPro" id="IPR013785">
    <property type="entry name" value="Aldolase_TIM"/>
</dbReference>